<name>A0A507BHD2_9PEZI</name>
<organism evidence="1 2">
    <name type="scientific">Thyridium curvatum</name>
    <dbReference type="NCBI Taxonomy" id="1093900"/>
    <lineage>
        <taxon>Eukaryota</taxon>
        <taxon>Fungi</taxon>
        <taxon>Dikarya</taxon>
        <taxon>Ascomycota</taxon>
        <taxon>Pezizomycotina</taxon>
        <taxon>Sordariomycetes</taxon>
        <taxon>Sordariomycetidae</taxon>
        <taxon>Thyridiales</taxon>
        <taxon>Thyridiaceae</taxon>
        <taxon>Thyridium</taxon>
    </lineage>
</organism>
<dbReference type="AlphaFoldDB" id="A0A507BHD2"/>
<keyword evidence="2" id="KW-1185">Reference proteome</keyword>
<comment type="caution">
    <text evidence="1">The sequence shown here is derived from an EMBL/GenBank/DDBJ whole genome shotgun (WGS) entry which is preliminary data.</text>
</comment>
<dbReference type="RefSeq" id="XP_030997671.1">
    <property type="nucleotide sequence ID" value="XM_031137184.1"/>
</dbReference>
<sequence length="175" mass="19149">MRPATYLVALFCGGNLARSTTSKLDRALDGDLVQHAADNCTQSSQSTPFWRIDDFVMKVYDWDNGGSMGTFGFKSYYSATNTTVQCMAENVDLAKLGEGWSKCNDTGSEFQFDFTQISLTMKETWTCSGTVFNANATGLLMLHGCLDTNTEKGVESDCNLMELEMEADAPSSAMV</sequence>
<dbReference type="Proteomes" id="UP000319257">
    <property type="component" value="Unassembled WGS sequence"/>
</dbReference>
<protein>
    <recommendedName>
        <fullName evidence="3">AA1-like domain-containing protein</fullName>
    </recommendedName>
</protein>
<accession>A0A507BHD2</accession>
<gene>
    <name evidence="1" type="ORF">E0L32_000294</name>
</gene>
<evidence type="ECO:0000313" key="2">
    <source>
        <dbReference type="Proteomes" id="UP000319257"/>
    </source>
</evidence>
<dbReference type="OrthoDB" id="5224689at2759"/>
<dbReference type="GeneID" id="41967741"/>
<evidence type="ECO:0000313" key="1">
    <source>
        <dbReference type="EMBL" id="TPX15960.1"/>
    </source>
</evidence>
<dbReference type="EMBL" id="SKBQ01000001">
    <property type="protein sequence ID" value="TPX15960.1"/>
    <property type="molecule type" value="Genomic_DNA"/>
</dbReference>
<reference evidence="1 2" key="1">
    <citation type="submission" date="2019-06" db="EMBL/GenBank/DDBJ databases">
        <title>Draft genome sequence of the filamentous fungus Phialemoniopsis curvata isolated from diesel fuel.</title>
        <authorList>
            <person name="Varaljay V.A."/>
            <person name="Lyon W.J."/>
            <person name="Crouch A.L."/>
            <person name="Drake C.E."/>
            <person name="Hollomon J.M."/>
            <person name="Nadeau L.J."/>
            <person name="Nunn H.S."/>
            <person name="Stevenson B.S."/>
            <person name="Bojanowski C.L."/>
            <person name="Crookes-Goodson W.J."/>
        </authorList>
    </citation>
    <scope>NUCLEOTIDE SEQUENCE [LARGE SCALE GENOMIC DNA]</scope>
    <source>
        <strain evidence="1 2">D216</strain>
    </source>
</reference>
<proteinExistence type="predicted"/>
<evidence type="ECO:0008006" key="3">
    <source>
        <dbReference type="Google" id="ProtNLM"/>
    </source>
</evidence>
<dbReference type="InParanoid" id="A0A507BHD2"/>